<feature type="region of interest" description="Disordered" evidence="6">
    <location>
        <begin position="169"/>
        <end position="190"/>
    </location>
</feature>
<reference evidence="9" key="1">
    <citation type="submission" date="2020-06" db="EMBL/GenBank/DDBJ databases">
        <title>Draft genome sequences of strains closely related to Aspergillus parafelis and Aspergillus hiratsukae.</title>
        <authorList>
            <person name="Dos Santos R.A.C."/>
            <person name="Rivero-Menendez O."/>
            <person name="Steenwyk J.L."/>
            <person name="Mead M.E."/>
            <person name="Goldman G.H."/>
            <person name="Alastruey-Izquierdo A."/>
            <person name="Rokas A."/>
        </authorList>
    </citation>
    <scope>NUCLEOTIDE SEQUENCE</scope>
    <source>
        <strain evidence="9">CNM-CM5793</strain>
    </source>
</reference>
<dbReference type="Pfam" id="PF12013">
    <property type="entry name" value="OrsD"/>
    <property type="match status" value="1"/>
</dbReference>
<evidence type="ECO:0000256" key="2">
    <source>
        <dbReference type="ARBA" id="ARBA00022741"/>
    </source>
</evidence>
<gene>
    <name evidence="9" type="ORF">CNMCM5793_006040</name>
</gene>
<dbReference type="PANTHER" id="PTHR13710">
    <property type="entry name" value="DNA HELICASE RECQ FAMILY MEMBER"/>
    <property type="match status" value="1"/>
</dbReference>
<evidence type="ECO:0000256" key="4">
    <source>
        <dbReference type="ARBA" id="ARBA00034617"/>
    </source>
</evidence>
<dbReference type="InterPro" id="IPR001650">
    <property type="entry name" value="Helicase_C-like"/>
</dbReference>
<evidence type="ECO:0000313" key="10">
    <source>
        <dbReference type="Proteomes" id="UP000630445"/>
    </source>
</evidence>
<dbReference type="InterPro" id="IPR022698">
    <property type="entry name" value="OrsD"/>
</dbReference>
<dbReference type="GO" id="GO:0043138">
    <property type="term" value="F:3'-5' DNA helicase activity"/>
    <property type="evidence" value="ECO:0007669"/>
    <property type="project" value="UniProtKB-EC"/>
</dbReference>
<dbReference type="PANTHER" id="PTHR13710:SF154">
    <property type="entry name" value="RECQ HELICASE, PUTATIVE (AFU_ORTHOLOGUE AFUA_6G14720)-RELATED"/>
    <property type="match status" value="1"/>
</dbReference>
<dbReference type="SUPFAM" id="SSF52540">
    <property type="entry name" value="P-loop containing nucleoside triphosphate hydrolases"/>
    <property type="match status" value="1"/>
</dbReference>
<evidence type="ECO:0000259" key="7">
    <source>
        <dbReference type="PROSITE" id="PS51192"/>
    </source>
</evidence>
<dbReference type="GO" id="GO:0005737">
    <property type="term" value="C:cytoplasm"/>
    <property type="evidence" value="ECO:0007669"/>
    <property type="project" value="TreeGrafter"/>
</dbReference>
<dbReference type="PROSITE" id="PS51194">
    <property type="entry name" value="HELICASE_CTER"/>
    <property type="match status" value="1"/>
</dbReference>
<dbReference type="GO" id="GO:0005694">
    <property type="term" value="C:chromosome"/>
    <property type="evidence" value="ECO:0007669"/>
    <property type="project" value="TreeGrafter"/>
</dbReference>
<dbReference type="GO" id="GO:0005524">
    <property type="term" value="F:ATP binding"/>
    <property type="evidence" value="ECO:0007669"/>
    <property type="project" value="UniProtKB-KW"/>
</dbReference>
<comment type="caution">
    <text evidence="9">The sequence shown here is derived from an EMBL/GenBank/DDBJ whole genome shotgun (WGS) entry which is preliminary data.</text>
</comment>
<dbReference type="PROSITE" id="PS51192">
    <property type="entry name" value="HELICASE_ATP_BIND_1"/>
    <property type="match status" value="1"/>
</dbReference>
<feature type="domain" description="Helicase ATP-binding" evidence="7">
    <location>
        <begin position="972"/>
        <end position="1133"/>
    </location>
</feature>
<dbReference type="InterPro" id="IPR027417">
    <property type="entry name" value="P-loop_NTPase"/>
</dbReference>
<dbReference type="Gene3D" id="3.40.50.300">
    <property type="entry name" value="P-loop containing nucleotide triphosphate hydrolases"/>
    <property type="match status" value="2"/>
</dbReference>
<evidence type="ECO:0000256" key="5">
    <source>
        <dbReference type="ARBA" id="ARBA00034808"/>
    </source>
</evidence>
<evidence type="ECO:0000313" key="9">
    <source>
        <dbReference type="EMBL" id="KAF7136722.1"/>
    </source>
</evidence>
<name>A0A8H6UH96_9EURO</name>
<organism evidence="9 10">
    <name type="scientific">Aspergillus hiratsukae</name>
    <dbReference type="NCBI Taxonomy" id="1194566"/>
    <lineage>
        <taxon>Eukaryota</taxon>
        <taxon>Fungi</taxon>
        <taxon>Dikarya</taxon>
        <taxon>Ascomycota</taxon>
        <taxon>Pezizomycotina</taxon>
        <taxon>Eurotiomycetes</taxon>
        <taxon>Eurotiomycetidae</taxon>
        <taxon>Eurotiales</taxon>
        <taxon>Aspergillaceae</taxon>
        <taxon>Aspergillus</taxon>
        <taxon>Aspergillus subgen. Fumigati</taxon>
    </lineage>
</organism>
<dbReference type="Pfam" id="PF00271">
    <property type="entry name" value="Helicase_C"/>
    <property type="match status" value="1"/>
</dbReference>
<comment type="similarity">
    <text evidence="1">Belongs to the helicase family. RecQ subfamily.</text>
</comment>
<dbReference type="InterPro" id="IPR011545">
    <property type="entry name" value="DEAD/DEAH_box_helicase_dom"/>
</dbReference>
<dbReference type="SMART" id="SM00490">
    <property type="entry name" value="HELICc"/>
    <property type="match status" value="1"/>
</dbReference>
<keyword evidence="2" id="KW-0547">Nucleotide-binding</keyword>
<feature type="domain" description="Helicase C-terminal" evidence="8">
    <location>
        <begin position="1165"/>
        <end position="1314"/>
    </location>
</feature>
<keyword evidence="10" id="KW-1185">Reference proteome</keyword>
<accession>A0A8H6UH96</accession>
<evidence type="ECO:0000256" key="3">
    <source>
        <dbReference type="ARBA" id="ARBA00022840"/>
    </source>
</evidence>
<dbReference type="EMBL" id="JACBAD010001734">
    <property type="protein sequence ID" value="KAF7136722.1"/>
    <property type="molecule type" value="Genomic_DNA"/>
</dbReference>
<dbReference type="SMART" id="SM00487">
    <property type="entry name" value="DEXDc"/>
    <property type="match status" value="1"/>
</dbReference>
<dbReference type="InterPro" id="IPR014001">
    <property type="entry name" value="Helicase_ATP-bd"/>
</dbReference>
<dbReference type="Proteomes" id="UP000630445">
    <property type="component" value="Unassembled WGS sequence"/>
</dbReference>
<dbReference type="GO" id="GO:0009378">
    <property type="term" value="F:four-way junction helicase activity"/>
    <property type="evidence" value="ECO:0007669"/>
    <property type="project" value="TreeGrafter"/>
</dbReference>
<evidence type="ECO:0000256" key="6">
    <source>
        <dbReference type="SAM" id="MobiDB-lite"/>
    </source>
</evidence>
<evidence type="ECO:0000259" key="8">
    <source>
        <dbReference type="PROSITE" id="PS51194"/>
    </source>
</evidence>
<evidence type="ECO:0000256" key="1">
    <source>
        <dbReference type="ARBA" id="ARBA00005446"/>
    </source>
</evidence>
<dbReference type="OrthoDB" id="5153301at2759"/>
<proteinExistence type="inferred from homology"/>
<dbReference type="Pfam" id="PF00270">
    <property type="entry name" value="DEAD"/>
    <property type="match status" value="1"/>
</dbReference>
<sequence length="1553" mass="175615">MSQSVVGEENDVLPSYLKVVQEWRVVLCTTHGSCYTRQNLSRHLREKHRLKSIQRRKIEAHSQLDNVAATIGDVVQPPDGTDEIDGLPTVLGHLCHFEQCDFRTTSTDYMRQHYNRQHQWQISRQGAMPWHQAYLQTLFNQKQSQQYFAVVLADRVQRSGTPQYIYPHANAPDNAPPSTRDHSPSPIPDNAWDQIMVRYRQSQSQPQRDQVETARHVSEITPWMKRTGIYVHLQGLNLSDLGPSYQLPKPKEEQNLYFICESARRVLENTMMVLVHDQNLEARHLSRRNARLLNTFTRGEASQDPITDLQNQQSRRKYSDTWQRLICYWDRVVEQGHLRDTLFQPSERQLEAWVEVTEAASELANLIDVEQEDDGEEALRDRLDQAVLEFSLAIIQHLVPRRKFDSVLVSYAAVRYWSSTLGTWMMVGNYTSILSQLIYDCQMVVLAQVLAETADKPEADVGAMIVDIRDQWLLNDTEGPVAELLENRLLGFRIGQTEVPPAQLRWHADGETLVWSAVTFHLSDLHNIIFKGVKEAQRIFEKDLCLSGRSSPASEIPVLDLGLLVDNWDATAPGQSFLTDSRNASYFGPLEDWLISRVGKTPVLFHMFWLQTAEGRWVVSADAAQQYEDAVQKFLQALMVPFFLGSGQQGPRSEFLGLRWRNTTLTTRDLFLHDGQMLFILSYHKTRSQTNASRWPVRFLLPEVAQLVTQYLAIIQPFREFLQQETQIPVAISDYLWSRGTGPWVDDAMTRVVVDTGKLILGKHIHVRAWRQITIGIARRKFAAAEANLLIEEGEGVDDEDPDSVMGSMSDALHWQASHTPHTGNRVYGGTVNFRAGLTDAGLQEYRHVSQLWHRLVRDPIHFEPAVGTPHRMFPQWATPSTIQRAGPRTVWEWDESPASVTRSVETASVATPSKRRGSEVQEAPIARRMARRDAPARTRRRWRMEQATEVLQRMYGPDARYRSDGQEQAMQHIVAGAGQVLAILRTSEGKSLLYLLPCQLPGAGTTVVILPLVVLKDEMQRRSAEAGIAAHVWEAQSDPDRLYSCPLIMVAVEQAVRPTFRDFLNRLHMANQLDRVVVDECHLVVTAVSYRKVMGLLPQLRDLACQMVFLTGTLPPFMVVEFERVMLLRGARMVRSPTTRRDIYLRVSHCPPHHDLVRDFAIPGIQESIAQLQPGTRSIIYCWKKAVAEQIAEAIGSPVYHSESGSAEEKAGVLQHWRDGQPAWIVATSAFGLGIDHPAVRLVVHVGVPWSLIDFAQEVGRLGRDGAGGQSVLLVPPQWKPTVTTREGRPLGSAEAAMQTYITTTTCRVLELSRFLDDDARPCGPGALFCDRCIQAGEVCVPETPTAASNASSASNEEVEGEADDLADLRAGGEELRRKVQTQARQLADYIASLRAWRGICMICYHLPRAGSGQESHARHLLKACPHPRRFEFFDAKKEAQKQGQERGGWFQRFSSCYRCFNPQVVCDQQGQGRCEFADVVMPICWAVYQKRSWVRQYLGDLGGGHVVDDEAAYMLWLGLDQSVHGEAASNAMLVADFVLQQMDADQRALPN</sequence>
<dbReference type="GO" id="GO:0003676">
    <property type="term" value="F:nucleic acid binding"/>
    <property type="evidence" value="ECO:0007669"/>
    <property type="project" value="InterPro"/>
</dbReference>
<dbReference type="EC" id="5.6.2.4" evidence="5"/>
<dbReference type="GO" id="GO:0000724">
    <property type="term" value="P:double-strand break repair via homologous recombination"/>
    <property type="evidence" value="ECO:0007669"/>
    <property type="project" value="TreeGrafter"/>
</dbReference>
<protein>
    <recommendedName>
        <fullName evidence="5">DNA 3'-5' helicase</fullName>
        <ecNumber evidence="5">5.6.2.4</ecNumber>
    </recommendedName>
</protein>
<keyword evidence="3" id="KW-0067">ATP-binding</keyword>
<comment type="catalytic activity">
    <reaction evidence="4">
        <text>Couples ATP hydrolysis with the unwinding of duplex DNA by translocating in the 3'-5' direction.</text>
        <dbReference type="EC" id="5.6.2.4"/>
    </reaction>
</comment>